<feature type="non-terminal residue" evidence="2">
    <location>
        <position position="1"/>
    </location>
</feature>
<sequence>GDGTEHRGRHDRPATMGHARCVRGRADPHAAPRRAGGGGGAVRAGLRADSPLHPLARVPLHRAVPHPPRHPRQQHPGPAGRRPESAPRPARGGVHDLPRRQGPPLHHRSARAPLRRCGALRPLRARRGGGTGRPARG</sequence>
<name>A0A6J4VZA6_9BACT</name>
<accession>A0A6J4VZA6</accession>
<reference evidence="2" key="1">
    <citation type="submission" date="2020-02" db="EMBL/GenBank/DDBJ databases">
        <authorList>
            <person name="Meier V. D."/>
        </authorList>
    </citation>
    <scope>NUCLEOTIDE SEQUENCE</scope>
    <source>
        <strain evidence="2">AVDCRST_MAG88</strain>
    </source>
</reference>
<dbReference type="EMBL" id="CADCWM010001195">
    <property type="protein sequence ID" value="CAA9589650.1"/>
    <property type="molecule type" value="Genomic_DNA"/>
</dbReference>
<feature type="region of interest" description="Disordered" evidence="1">
    <location>
        <begin position="1"/>
        <end position="137"/>
    </location>
</feature>
<dbReference type="AlphaFoldDB" id="A0A6J4VZA6"/>
<gene>
    <name evidence="2" type="ORF">AVDCRST_MAG88-4629</name>
</gene>
<feature type="compositionally biased region" description="Basic residues" evidence="1">
    <location>
        <begin position="59"/>
        <end position="73"/>
    </location>
</feature>
<evidence type="ECO:0000256" key="1">
    <source>
        <dbReference type="SAM" id="MobiDB-lite"/>
    </source>
</evidence>
<keyword evidence="2" id="KW-0378">Hydrolase</keyword>
<feature type="compositionally biased region" description="Basic residues" evidence="1">
    <location>
        <begin position="105"/>
        <end position="114"/>
    </location>
</feature>
<feature type="compositionally biased region" description="Basic and acidic residues" evidence="1">
    <location>
        <begin position="1"/>
        <end position="13"/>
    </location>
</feature>
<proteinExistence type="predicted"/>
<dbReference type="EC" id="3.1.6.6" evidence="2"/>
<protein>
    <submittedName>
        <fullName evidence="2">Choline-sulfatase</fullName>
        <ecNumber evidence="2">3.1.6.6</ecNumber>
    </submittedName>
</protein>
<feature type="compositionally biased region" description="Gly residues" evidence="1">
    <location>
        <begin position="128"/>
        <end position="137"/>
    </location>
</feature>
<organism evidence="2">
    <name type="scientific">uncultured Thermomicrobiales bacterium</name>
    <dbReference type="NCBI Taxonomy" id="1645740"/>
    <lineage>
        <taxon>Bacteria</taxon>
        <taxon>Pseudomonadati</taxon>
        <taxon>Thermomicrobiota</taxon>
        <taxon>Thermomicrobia</taxon>
        <taxon>Thermomicrobiales</taxon>
        <taxon>environmental samples</taxon>
    </lineage>
</organism>
<dbReference type="GO" id="GO:0047753">
    <property type="term" value="F:choline-sulfatase activity"/>
    <property type="evidence" value="ECO:0007669"/>
    <property type="project" value="UniProtKB-EC"/>
</dbReference>
<evidence type="ECO:0000313" key="2">
    <source>
        <dbReference type="EMBL" id="CAA9589650.1"/>
    </source>
</evidence>
<feature type="non-terminal residue" evidence="2">
    <location>
        <position position="137"/>
    </location>
</feature>